<proteinExistence type="predicted"/>
<organism evidence="1 2">
    <name type="scientific">Lasiosphaeria hispida</name>
    <dbReference type="NCBI Taxonomy" id="260671"/>
    <lineage>
        <taxon>Eukaryota</taxon>
        <taxon>Fungi</taxon>
        <taxon>Dikarya</taxon>
        <taxon>Ascomycota</taxon>
        <taxon>Pezizomycotina</taxon>
        <taxon>Sordariomycetes</taxon>
        <taxon>Sordariomycetidae</taxon>
        <taxon>Sordariales</taxon>
        <taxon>Lasiosphaeriaceae</taxon>
        <taxon>Lasiosphaeria</taxon>
    </lineage>
</organism>
<dbReference type="AlphaFoldDB" id="A0AAJ0HS09"/>
<dbReference type="EMBL" id="JAUIQD010000002">
    <property type="protein sequence ID" value="KAK3360212.1"/>
    <property type="molecule type" value="Genomic_DNA"/>
</dbReference>
<accession>A0AAJ0HS09</accession>
<dbReference type="Proteomes" id="UP001275084">
    <property type="component" value="Unassembled WGS sequence"/>
</dbReference>
<evidence type="ECO:0000313" key="1">
    <source>
        <dbReference type="EMBL" id="KAK3360212.1"/>
    </source>
</evidence>
<protein>
    <submittedName>
        <fullName evidence="1">Uncharacterized protein</fullName>
    </submittedName>
</protein>
<name>A0AAJ0HS09_9PEZI</name>
<evidence type="ECO:0000313" key="2">
    <source>
        <dbReference type="Proteomes" id="UP001275084"/>
    </source>
</evidence>
<sequence length="199" mass="21409">MAIRPTQTCAVTKHEPDEHLLWSLPHHTRRISHQKLQEICPSACLRGAASGRLPGLLHVIGLPGARAENLQISDADTFNHTVLESTETFFSRLVALQPRLTLLATNPTTLTSLAVVNLRVGILPPLQPGNNGTIQPSASHSHVAGTRHRRATLETEVAAHTAGIVGLQCGGRVGDGQNQIEENGNQGVPRILHTLPTFQ</sequence>
<gene>
    <name evidence="1" type="ORF">B0T25DRAFT_124223</name>
</gene>
<comment type="caution">
    <text evidence="1">The sequence shown here is derived from an EMBL/GenBank/DDBJ whole genome shotgun (WGS) entry which is preliminary data.</text>
</comment>
<reference evidence="1" key="1">
    <citation type="journal article" date="2023" name="Mol. Phylogenet. Evol.">
        <title>Genome-scale phylogeny and comparative genomics of the fungal order Sordariales.</title>
        <authorList>
            <person name="Hensen N."/>
            <person name="Bonometti L."/>
            <person name="Westerberg I."/>
            <person name="Brannstrom I.O."/>
            <person name="Guillou S."/>
            <person name="Cros-Aarteil S."/>
            <person name="Calhoun S."/>
            <person name="Haridas S."/>
            <person name="Kuo A."/>
            <person name="Mondo S."/>
            <person name="Pangilinan J."/>
            <person name="Riley R."/>
            <person name="LaButti K."/>
            <person name="Andreopoulos B."/>
            <person name="Lipzen A."/>
            <person name="Chen C."/>
            <person name="Yan M."/>
            <person name="Daum C."/>
            <person name="Ng V."/>
            <person name="Clum A."/>
            <person name="Steindorff A."/>
            <person name="Ohm R.A."/>
            <person name="Martin F."/>
            <person name="Silar P."/>
            <person name="Natvig D.O."/>
            <person name="Lalanne C."/>
            <person name="Gautier V."/>
            <person name="Ament-Velasquez S.L."/>
            <person name="Kruys A."/>
            <person name="Hutchinson M.I."/>
            <person name="Powell A.J."/>
            <person name="Barry K."/>
            <person name="Miller A.N."/>
            <person name="Grigoriev I.V."/>
            <person name="Debuchy R."/>
            <person name="Gladieux P."/>
            <person name="Hiltunen Thoren M."/>
            <person name="Johannesson H."/>
        </authorList>
    </citation>
    <scope>NUCLEOTIDE SEQUENCE</scope>
    <source>
        <strain evidence="1">CBS 955.72</strain>
    </source>
</reference>
<keyword evidence="2" id="KW-1185">Reference proteome</keyword>
<reference evidence="1" key="2">
    <citation type="submission" date="2023-06" db="EMBL/GenBank/DDBJ databases">
        <authorList>
            <consortium name="Lawrence Berkeley National Laboratory"/>
            <person name="Haridas S."/>
            <person name="Hensen N."/>
            <person name="Bonometti L."/>
            <person name="Westerberg I."/>
            <person name="Brannstrom I.O."/>
            <person name="Guillou S."/>
            <person name="Cros-Aarteil S."/>
            <person name="Calhoun S."/>
            <person name="Kuo A."/>
            <person name="Mondo S."/>
            <person name="Pangilinan J."/>
            <person name="Riley R."/>
            <person name="Labutti K."/>
            <person name="Andreopoulos B."/>
            <person name="Lipzen A."/>
            <person name="Chen C."/>
            <person name="Yanf M."/>
            <person name="Daum C."/>
            <person name="Ng V."/>
            <person name="Clum A."/>
            <person name="Steindorff A."/>
            <person name="Ohm R."/>
            <person name="Martin F."/>
            <person name="Silar P."/>
            <person name="Natvig D."/>
            <person name="Lalanne C."/>
            <person name="Gautier V."/>
            <person name="Ament-Velasquez S.L."/>
            <person name="Kruys A."/>
            <person name="Hutchinson M.I."/>
            <person name="Powell A.J."/>
            <person name="Barry K."/>
            <person name="Miller A.N."/>
            <person name="Grigoriev I.V."/>
            <person name="Debuchy R."/>
            <person name="Gladieux P."/>
            <person name="Thoren M.H."/>
            <person name="Johannesson H."/>
        </authorList>
    </citation>
    <scope>NUCLEOTIDE SEQUENCE</scope>
    <source>
        <strain evidence="1">CBS 955.72</strain>
    </source>
</reference>